<dbReference type="GO" id="GO:0003964">
    <property type="term" value="F:RNA-directed DNA polymerase activity"/>
    <property type="evidence" value="ECO:0007669"/>
    <property type="project" value="UniProtKB-KW"/>
</dbReference>
<evidence type="ECO:0000256" key="2">
    <source>
        <dbReference type="SAM" id="MobiDB-lite"/>
    </source>
</evidence>
<organism evidence="3 4">
    <name type="scientific">Nitzschia inconspicua</name>
    <dbReference type="NCBI Taxonomy" id="303405"/>
    <lineage>
        <taxon>Eukaryota</taxon>
        <taxon>Sar</taxon>
        <taxon>Stramenopiles</taxon>
        <taxon>Ochrophyta</taxon>
        <taxon>Bacillariophyta</taxon>
        <taxon>Bacillariophyceae</taxon>
        <taxon>Bacillariophycidae</taxon>
        <taxon>Bacillariales</taxon>
        <taxon>Bacillariaceae</taxon>
        <taxon>Nitzschia</taxon>
    </lineage>
</organism>
<feature type="compositionally biased region" description="Pro residues" evidence="2">
    <location>
        <begin position="916"/>
        <end position="925"/>
    </location>
</feature>
<dbReference type="EMBL" id="JAGRRH010000023">
    <property type="protein sequence ID" value="KAG7344078.1"/>
    <property type="molecule type" value="Genomic_DNA"/>
</dbReference>
<gene>
    <name evidence="3" type="ORF">IV203_022086</name>
</gene>
<dbReference type="OrthoDB" id="51362at2759"/>
<dbReference type="PANTHER" id="PTHR13037:SF24">
    <property type="entry name" value="POLYCOMB PROTEIN PCL-RELATED"/>
    <property type="match status" value="1"/>
</dbReference>
<accession>A0A9K3KI11</accession>
<feature type="region of interest" description="Disordered" evidence="2">
    <location>
        <begin position="484"/>
        <end position="537"/>
    </location>
</feature>
<feature type="compositionally biased region" description="Polar residues" evidence="2">
    <location>
        <begin position="930"/>
        <end position="940"/>
    </location>
</feature>
<keyword evidence="1" id="KW-0945">Host-virus interaction</keyword>
<feature type="region of interest" description="Disordered" evidence="2">
    <location>
        <begin position="1"/>
        <end position="21"/>
    </location>
</feature>
<keyword evidence="3" id="KW-0808">Transferase</keyword>
<keyword evidence="4" id="KW-1185">Reference proteome</keyword>
<feature type="compositionally biased region" description="Pro residues" evidence="2">
    <location>
        <begin position="856"/>
        <end position="869"/>
    </location>
</feature>
<evidence type="ECO:0000313" key="3">
    <source>
        <dbReference type="EMBL" id="KAG7344078.1"/>
    </source>
</evidence>
<proteinExistence type="predicted"/>
<reference evidence="3" key="2">
    <citation type="submission" date="2021-04" db="EMBL/GenBank/DDBJ databases">
        <authorList>
            <person name="Podell S."/>
        </authorList>
    </citation>
    <scope>NUCLEOTIDE SEQUENCE</scope>
    <source>
        <strain evidence="3">Hildebrandi</strain>
    </source>
</reference>
<reference evidence="3" key="1">
    <citation type="journal article" date="2021" name="Sci. Rep.">
        <title>Diploid genomic architecture of Nitzschia inconspicua, an elite biomass production diatom.</title>
        <authorList>
            <person name="Oliver A."/>
            <person name="Podell S."/>
            <person name="Pinowska A."/>
            <person name="Traller J.C."/>
            <person name="Smith S.R."/>
            <person name="McClure R."/>
            <person name="Beliaev A."/>
            <person name="Bohutskyi P."/>
            <person name="Hill E.A."/>
            <person name="Rabines A."/>
            <person name="Zheng H."/>
            <person name="Allen L.Z."/>
            <person name="Kuo A."/>
            <person name="Grigoriev I.V."/>
            <person name="Allen A.E."/>
            <person name="Hazlebeck D."/>
            <person name="Allen E.E."/>
        </authorList>
    </citation>
    <scope>NUCLEOTIDE SEQUENCE</scope>
    <source>
        <strain evidence="3">Hildebrandi</strain>
    </source>
</reference>
<feature type="compositionally biased region" description="Low complexity" evidence="2">
    <location>
        <begin position="877"/>
        <end position="892"/>
    </location>
</feature>
<sequence length="1606" mass="177157">MTTTTSDFPHDPLTPITGRPTSDAIYTLTRQIYANAKSIETTRGGGDNGHLALVMDPATYLLRAGEAYVVPPNPGPHPDPVAGATNAQITAAANAYANAVTEYALHKKTMKALLHQLLAAVEPTYYEELEDLTFGYADLAPLTLLTHLKTEYGTITDDDLVANRAKLLTTWNPDDPLTTVWTRIRHCIDFATDTTDPISERNAMTLTLAGFVNSGVLMPYINEWERKDDVDKTFPNFRSHFDRANKQRLKELTTKQAGFHAANAVTTPRNNPTITGGAITAENTTLYYCWTHGLSPNPNHTSATCKNRATAHFMSTDGPYCNMRPLAVAVAIANPNGALMYATHEAELDIPSLPATARRVYIIPELSSSPLIAVAPLCDAGCTVTFTDTNATVHLGPNLLLTGSRDPGNGLWHLDLSSPTAAVATTRNTVQPGPTESVAFTIDHRTSPANLVAFAHASLFSPALSTLHDALRLGYLTGVPGLTAETLRRHPPHSTATTKGHLDQTRKNLRSTKTNIPPPPPDDGDDADDYLPTADPTNERTHHCFAATFEPTGKIYSDLTGKFVAPSSTGNNYILVVYDFDSNAILTVPMRNRSQQSHTEAFRIAHQRLNLDFQLVPPYLHRRNAAERAIRTFKNHFIAGLCSTDPAFPIHLWDRLLPHAELTLNLLRGSRLNPKLSAWAQLHGTFDYNRTPLAPPGCQVLVHEKPAQRESWAPHATDGWYIGPALESYRCHTVWISETRRERITDTVSFFPKAVALPLATPDDLICASLQDILTILKKPASRSTPLLSPSNRHALEQLVDIFDNSPPPLKVDTTDSPTPVQSTDSPIPVPSPPGTPRQSNLAPVPASPLRVPTGDLPPLPNLPDPDPAPLRVAVPSDDTTALSDATLTNLTGPGARNRQRRAPKKATRQNRKPPKAPTKPPQPRANPHVTRQQTGTLPQPSHVAAHLATTSFEKLLHDAAVPVTYHMALHGNAFNPDTGKIAEYAELSRCSDGNYWKASDAEEIGRLAQGYKHIKGTNTIYFIPKSQVPRHKTATYLRIVCAHRPEKENAYRVRWTAGGNLIDYPHDASTKTADIITVKTLINSTLSTPGAKFMSGDLKDFYLGTPMAEYEYMRIHRRYIPDNIFEQYHLADILDGDYVYVEIRRGMYGLPQAGRIANDYLRTFLEPAGYHPTEHTPGLWRHRTRPLTFSLVVDDFGVKFVSQDDVNHLLATLRQRYECKADWEGKRYCGLTLSWDYEARTCDISMPGYVDRALTRFTHPTPPRPEHSPHTWLKPEYGAKVHFAPANDNSPPLDTAGIKRIQEIVGVFLFYARAVDSTMLPALGTISTQQAKPTTNTLTAITKFLNYAASNPDACVRYRASGMHLHIESDASYLSEPKARSRYAGYHYLSEISDDPATPAAPNGAIHIPCQILKEVVSSAAEAELAGTFHNGKEACPIRVCLEELGHPQGPTPIITDNSTAVGIANDTVKQKRSKAMDMRFYWIRDRVRQGQFHIIWRKGALNRADYFTKHHPAAHHKAIRSSYLYDPTTSSTNYFQCLTDDEFPTSKATTAPPASSPDEGVCASLRHIIPSPMSMGEGVLIPNRNSDNAYRFTHVPIGRRSICP</sequence>
<protein>
    <submittedName>
        <fullName evidence="3">Reverse transcriptase RNA-dependent DNA polymerase</fullName>
    </submittedName>
</protein>
<feature type="region of interest" description="Disordered" evidence="2">
    <location>
        <begin position="804"/>
        <end position="942"/>
    </location>
</feature>
<comment type="caution">
    <text evidence="3">The sequence shown here is derived from an EMBL/GenBank/DDBJ whole genome shotgun (WGS) entry which is preliminary data.</text>
</comment>
<evidence type="ECO:0000313" key="4">
    <source>
        <dbReference type="Proteomes" id="UP000693970"/>
    </source>
</evidence>
<keyword evidence="3" id="KW-0695">RNA-directed DNA polymerase</keyword>
<feature type="compositionally biased region" description="Polar residues" evidence="2">
    <location>
        <begin position="815"/>
        <end position="826"/>
    </location>
</feature>
<evidence type="ECO:0000256" key="1">
    <source>
        <dbReference type="ARBA" id="ARBA00022581"/>
    </source>
</evidence>
<feature type="compositionally biased region" description="Basic residues" evidence="2">
    <location>
        <begin position="898"/>
        <end position="915"/>
    </location>
</feature>
<keyword evidence="3" id="KW-0548">Nucleotidyltransferase</keyword>
<name>A0A9K3KI11_9STRA</name>
<dbReference type="CDD" id="cd09272">
    <property type="entry name" value="RNase_HI_RT_Ty1"/>
    <property type="match status" value="1"/>
</dbReference>
<dbReference type="PANTHER" id="PTHR13037">
    <property type="entry name" value="FORMIN"/>
    <property type="match status" value="1"/>
</dbReference>
<dbReference type="Proteomes" id="UP000693970">
    <property type="component" value="Unassembled WGS sequence"/>
</dbReference>